<dbReference type="HOGENOM" id="CLU_1278513_0_0_1"/>
<gene>
    <name evidence="1" type="ORF">MYCGRDRAFT_96575</name>
</gene>
<proteinExistence type="predicted"/>
<sequence length="216" mass="23896">MGSGIVGIDKSRAHEDGALIKKHVLQRQNLYYQRAFPSSSAPRDTTGTDFDFWRIACPDLQWMTLRHGDKAIVALSRAFEHIRLEQTELARQDAMQTISNSLRDFDFFVTDMGNAGSVHRGLADIGDSILILAGAPSPFCARRVPTSSQKQFALKSVCLVDSQRSLTWSATEKHHGAITYTPAAVSSSIELRLICVEAIRELIQNLPYLVAIPEPA</sequence>
<dbReference type="OrthoDB" id="10643970at2759"/>
<evidence type="ECO:0000313" key="1">
    <source>
        <dbReference type="EMBL" id="EGP83302.1"/>
    </source>
</evidence>
<dbReference type="AlphaFoldDB" id="F9XMU5"/>
<organism evidence="1 2">
    <name type="scientific">Zymoseptoria tritici (strain CBS 115943 / IPO323)</name>
    <name type="common">Speckled leaf blotch fungus</name>
    <name type="synonym">Septoria tritici</name>
    <dbReference type="NCBI Taxonomy" id="336722"/>
    <lineage>
        <taxon>Eukaryota</taxon>
        <taxon>Fungi</taxon>
        <taxon>Dikarya</taxon>
        <taxon>Ascomycota</taxon>
        <taxon>Pezizomycotina</taxon>
        <taxon>Dothideomycetes</taxon>
        <taxon>Dothideomycetidae</taxon>
        <taxon>Mycosphaerellales</taxon>
        <taxon>Mycosphaerellaceae</taxon>
        <taxon>Zymoseptoria</taxon>
    </lineage>
</organism>
<name>F9XMU5_ZYMTI</name>
<keyword evidence="2" id="KW-1185">Reference proteome</keyword>
<dbReference type="KEGG" id="ztr:MYCGRDRAFT_96575"/>
<accession>F9XMU5</accession>
<dbReference type="Proteomes" id="UP000008062">
    <property type="component" value="Chromosome 11"/>
</dbReference>
<evidence type="ECO:0000313" key="2">
    <source>
        <dbReference type="Proteomes" id="UP000008062"/>
    </source>
</evidence>
<reference evidence="1 2" key="1">
    <citation type="journal article" date="2011" name="PLoS Genet.">
        <title>Finished genome of the fungal wheat pathogen Mycosphaerella graminicola reveals dispensome structure, chromosome plasticity, and stealth pathogenesis.</title>
        <authorList>
            <person name="Goodwin S.B."/>
            <person name="Ben M'barek S."/>
            <person name="Dhillon B."/>
            <person name="Wittenberg A.H.J."/>
            <person name="Crane C.F."/>
            <person name="Hane J.K."/>
            <person name="Foster A.J."/>
            <person name="Van der Lee T.A.J."/>
            <person name="Grimwood J."/>
            <person name="Aerts A."/>
            <person name="Antoniw J."/>
            <person name="Bailey A."/>
            <person name="Bluhm B."/>
            <person name="Bowler J."/>
            <person name="Bristow J."/>
            <person name="van der Burgt A."/>
            <person name="Canto-Canche B."/>
            <person name="Churchill A.C.L."/>
            <person name="Conde-Ferraez L."/>
            <person name="Cools H.J."/>
            <person name="Coutinho P.M."/>
            <person name="Csukai M."/>
            <person name="Dehal P."/>
            <person name="De Wit P."/>
            <person name="Donzelli B."/>
            <person name="van de Geest H.C."/>
            <person name="van Ham R.C.H.J."/>
            <person name="Hammond-Kosack K.E."/>
            <person name="Henrissat B."/>
            <person name="Kilian A."/>
            <person name="Kobayashi A.K."/>
            <person name="Koopmann E."/>
            <person name="Kourmpetis Y."/>
            <person name="Kuzniar A."/>
            <person name="Lindquist E."/>
            <person name="Lombard V."/>
            <person name="Maliepaard C."/>
            <person name="Martins N."/>
            <person name="Mehrabi R."/>
            <person name="Nap J.P.H."/>
            <person name="Ponomarenko A."/>
            <person name="Rudd J.J."/>
            <person name="Salamov A."/>
            <person name="Schmutz J."/>
            <person name="Schouten H.J."/>
            <person name="Shapiro H."/>
            <person name="Stergiopoulos I."/>
            <person name="Torriani S.F.F."/>
            <person name="Tu H."/>
            <person name="de Vries R.P."/>
            <person name="Waalwijk C."/>
            <person name="Ware S.B."/>
            <person name="Wiebenga A."/>
            <person name="Zwiers L.-H."/>
            <person name="Oliver R.P."/>
            <person name="Grigoriev I.V."/>
            <person name="Kema G.H.J."/>
        </authorList>
    </citation>
    <scope>NUCLEOTIDE SEQUENCE [LARGE SCALE GENOMIC DNA]</scope>
    <source>
        <strain evidence="2">CBS 115943 / IPO323</strain>
    </source>
</reference>
<dbReference type="GeneID" id="13396125"/>
<dbReference type="EMBL" id="CM001206">
    <property type="protein sequence ID" value="EGP83302.1"/>
    <property type="molecule type" value="Genomic_DNA"/>
</dbReference>
<protein>
    <submittedName>
        <fullName evidence="1">Uncharacterized protein</fullName>
    </submittedName>
</protein>
<dbReference type="RefSeq" id="XP_003848326.1">
    <property type="nucleotide sequence ID" value="XM_003848278.1"/>
</dbReference>
<dbReference type="InParanoid" id="F9XMU5"/>